<dbReference type="InterPro" id="IPR000182">
    <property type="entry name" value="GNAT_dom"/>
</dbReference>
<gene>
    <name evidence="5" type="ORF">BN11_1300003</name>
</gene>
<evidence type="ECO:0000256" key="2">
    <source>
        <dbReference type="ARBA" id="ARBA00023315"/>
    </source>
</evidence>
<dbReference type="InterPro" id="IPR022496">
    <property type="entry name" value="T6A_TsaB"/>
</dbReference>
<evidence type="ECO:0000256" key="3">
    <source>
        <dbReference type="SAM" id="MobiDB-lite"/>
    </source>
</evidence>
<feature type="region of interest" description="Disordered" evidence="3">
    <location>
        <begin position="193"/>
        <end position="221"/>
    </location>
</feature>
<evidence type="ECO:0000313" key="5">
    <source>
        <dbReference type="EMBL" id="CCH72048.1"/>
    </source>
</evidence>
<protein>
    <recommendedName>
        <fullName evidence="4">N-acetyltransferase domain-containing protein</fullName>
    </recommendedName>
</protein>
<dbReference type="InterPro" id="IPR000905">
    <property type="entry name" value="Gcp-like_dom"/>
</dbReference>
<feature type="domain" description="N-acetyltransferase" evidence="4">
    <location>
        <begin position="236"/>
        <end position="382"/>
    </location>
</feature>
<dbReference type="Gene3D" id="3.30.420.40">
    <property type="match status" value="2"/>
</dbReference>
<reference evidence="5 6" key="1">
    <citation type="journal article" date="2013" name="ISME J.">
        <title>A metabolic model for members of the genus Tetrasphaera involved in enhanced biological phosphorus removal.</title>
        <authorList>
            <person name="Kristiansen R."/>
            <person name="Nguyen H.T.T."/>
            <person name="Saunders A.M."/>
            <person name="Nielsen J.L."/>
            <person name="Wimmer R."/>
            <person name="Le V.Q."/>
            <person name="McIlroy S.J."/>
            <person name="Petrovski S."/>
            <person name="Seviour R.J."/>
            <person name="Calteau A."/>
            <person name="Nielsen K.L."/>
            <person name="Nielsen P.H."/>
        </authorList>
    </citation>
    <scope>NUCLEOTIDE SEQUENCE [LARGE SCALE GENOMIC DNA]</scope>
    <source>
        <strain evidence="5 6">Ben110</strain>
    </source>
</reference>
<dbReference type="PANTHER" id="PTHR43877">
    <property type="entry name" value="AMINOALKYLPHOSPHONATE N-ACETYLTRANSFERASE-RELATED-RELATED"/>
    <property type="match status" value="1"/>
</dbReference>
<dbReference type="AlphaFoldDB" id="W6JSP0"/>
<accession>W6JSP0</accession>
<dbReference type="Pfam" id="PF00583">
    <property type="entry name" value="Acetyltransf_1"/>
    <property type="match status" value="1"/>
</dbReference>
<keyword evidence="2" id="KW-0012">Acyltransferase</keyword>
<sequence length="395" mass="42109">MTHGGPALRILAFDTATSAITAAVRDGDQVRAEEAVLDNRRHTEALAPVIERVLTASGTRMTEVTHIAVGIGPGPFTGLRVGVVTALVLGSALQVPVHGVCSLDALAEALAGRHDGDLLVATDARRTEVYWARYAAAEGHATRVTDPAVTKPADLPPDARTLPCAGRGPLLYPDILVNAVAPQDVSAGVLARARGQRDSPRGPHGAGADVPAAPGRPGTRRAQTRLADEWAAMNGIRLRDLTWPDLPEIEAIERAVFPDDAWASASWWHELATRPRRDYIVARDAERVLGYAGTDHGGEVSDVMTIAVSAAARGRGLGRILLQELENRAILKGATGMMLDVRADNAAALGLYTGAGYDLIQTRRRYYQPGDVDALVLRKFLTTSEPRPDTERAHA</sequence>
<dbReference type="STRING" id="1193182.BN11_1300003"/>
<dbReference type="CDD" id="cd24032">
    <property type="entry name" value="ASKHA_NBD_TsaB"/>
    <property type="match status" value="1"/>
</dbReference>
<keyword evidence="1" id="KW-0808">Transferase</keyword>
<dbReference type="NCBIfam" id="TIGR01575">
    <property type="entry name" value="rimI"/>
    <property type="match status" value="1"/>
</dbReference>
<dbReference type="Pfam" id="PF00814">
    <property type="entry name" value="TsaD"/>
    <property type="match status" value="1"/>
</dbReference>
<dbReference type="Proteomes" id="UP000035763">
    <property type="component" value="Unassembled WGS sequence"/>
</dbReference>
<dbReference type="NCBIfam" id="TIGR03725">
    <property type="entry name" value="T6A_YeaZ"/>
    <property type="match status" value="1"/>
</dbReference>
<dbReference type="PROSITE" id="PS51186">
    <property type="entry name" value="GNAT"/>
    <property type="match status" value="1"/>
</dbReference>
<evidence type="ECO:0000259" key="4">
    <source>
        <dbReference type="PROSITE" id="PS51186"/>
    </source>
</evidence>
<dbReference type="GO" id="GO:0002949">
    <property type="term" value="P:tRNA threonylcarbamoyladenosine modification"/>
    <property type="evidence" value="ECO:0007669"/>
    <property type="project" value="InterPro"/>
</dbReference>
<dbReference type="InterPro" id="IPR050832">
    <property type="entry name" value="Bact_Acetyltransf"/>
</dbReference>
<organism evidence="5 6">
    <name type="scientific">Nostocoides australiense Ben110</name>
    <dbReference type="NCBI Taxonomy" id="1193182"/>
    <lineage>
        <taxon>Bacteria</taxon>
        <taxon>Bacillati</taxon>
        <taxon>Actinomycetota</taxon>
        <taxon>Actinomycetes</taxon>
        <taxon>Micrococcales</taxon>
        <taxon>Intrasporangiaceae</taxon>
        <taxon>Nostocoides</taxon>
    </lineage>
</organism>
<keyword evidence="6" id="KW-1185">Reference proteome</keyword>
<name>W6JSP0_9MICO</name>
<dbReference type="SUPFAM" id="SSF53067">
    <property type="entry name" value="Actin-like ATPase domain"/>
    <property type="match status" value="2"/>
</dbReference>
<dbReference type="GO" id="GO:0008080">
    <property type="term" value="F:N-acetyltransferase activity"/>
    <property type="evidence" value="ECO:0007669"/>
    <property type="project" value="InterPro"/>
</dbReference>
<proteinExistence type="predicted"/>
<dbReference type="SUPFAM" id="SSF55729">
    <property type="entry name" value="Acyl-CoA N-acyltransferases (Nat)"/>
    <property type="match status" value="1"/>
</dbReference>
<dbReference type="RefSeq" id="WP_235435430.1">
    <property type="nucleotide sequence ID" value="NZ_HG764815.1"/>
</dbReference>
<evidence type="ECO:0000256" key="1">
    <source>
        <dbReference type="ARBA" id="ARBA00022679"/>
    </source>
</evidence>
<dbReference type="EMBL" id="CAJA01000036">
    <property type="protein sequence ID" value="CCH72048.1"/>
    <property type="molecule type" value="Genomic_DNA"/>
</dbReference>
<dbReference type="InterPro" id="IPR006464">
    <property type="entry name" value="AcTrfase_RimI/Ard1"/>
</dbReference>
<comment type="caution">
    <text evidence="5">The sequence shown here is derived from an EMBL/GenBank/DDBJ whole genome shotgun (WGS) entry which is preliminary data.</text>
</comment>
<dbReference type="InterPro" id="IPR016181">
    <property type="entry name" value="Acyl_CoA_acyltransferase"/>
</dbReference>
<dbReference type="CDD" id="cd04301">
    <property type="entry name" value="NAT_SF"/>
    <property type="match status" value="1"/>
</dbReference>
<dbReference type="InterPro" id="IPR043129">
    <property type="entry name" value="ATPase_NBD"/>
</dbReference>
<evidence type="ECO:0000313" key="6">
    <source>
        <dbReference type="Proteomes" id="UP000035763"/>
    </source>
</evidence>
<dbReference type="Gene3D" id="3.40.630.30">
    <property type="match status" value="1"/>
</dbReference>